<dbReference type="SMART" id="SM01015">
    <property type="entry name" value="Arfaptin"/>
    <property type="match status" value="1"/>
</dbReference>
<feature type="compositionally biased region" description="Polar residues" evidence="6">
    <location>
        <begin position="38"/>
        <end position="52"/>
    </location>
</feature>
<dbReference type="AlphaFoldDB" id="A0AAD9NCH4"/>
<feature type="domain" description="AH" evidence="7">
    <location>
        <begin position="152"/>
        <end position="352"/>
    </location>
</feature>
<dbReference type="PROSITE" id="PS50870">
    <property type="entry name" value="AH"/>
    <property type="match status" value="1"/>
</dbReference>
<evidence type="ECO:0000256" key="3">
    <source>
        <dbReference type="ARBA" id="ARBA00022553"/>
    </source>
</evidence>
<dbReference type="EMBL" id="JAODUP010000053">
    <property type="protein sequence ID" value="KAK2165232.1"/>
    <property type="molecule type" value="Genomic_DNA"/>
</dbReference>
<protein>
    <recommendedName>
        <fullName evidence="7">AH domain-containing protein</fullName>
    </recommendedName>
</protein>
<evidence type="ECO:0000256" key="5">
    <source>
        <dbReference type="ARBA" id="ARBA00023136"/>
    </source>
</evidence>
<dbReference type="CDD" id="cd07660">
    <property type="entry name" value="BAR_Arfaptin"/>
    <property type="match status" value="1"/>
</dbReference>
<sequence length="432" mass="47806">MAQSPQNDVIKNGPEDDMFEHDLKEMLKDGPALSDMSNTVQGGLVQGGSTVQASNTHSSTAAHSIPRSLPAKPPTTLEHIPRSHSVPPATSTIPLASPDRNGFGSAADNGGATSPKSAIIQAKLDTLKAWSINTYKCTRQVISERFGKGSRTVDLELEGQIEALKDTQKKYANILRLARAMSSHFYNVVQTQRALGEAFSEMSQKNPELQEEFSYNSETQKTLSKNGETLLGALNFFISSVNTLCNKTMEDTLMTIKSYEASRLEYDAYRSDFEQLQTGPRDSTTMARIEESQRKYQAHREKFDKLRADVAIKLKFLEENKVAVFQRGLQSLQTAIFDYMTDGVQAVASNAPHLVESSQATPPPHSEQSTTQMTKQLLASSVVKVMHKQLLLYHNAIAAYFSGNQNALEATLKQFNIKLKAPNNEKPSWIEQ</sequence>
<dbReference type="Pfam" id="PF06456">
    <property type="entry name" value="Arfaptin"/>
    <property type="match status" value="1"/>
</dbReference>
<dbReference type="GO" id="GO:0070273">
    <property type="term" value="F:phosphatidylinositol-4-phosphate binding"/>
    <property type="evidence" value="ECO:0007669"/>
    <property type="project" value="UniProtKB-ARBA"/>
</dbReference>
<evidence type="ECO:0000259" key="7">
    <source>
        <dbReference type="PROSITE" id="PS50870"/>
    </source>
</evidence>
<comment type="caution">
    <text evidence="8">The sequence shown here is derived from an EMBL/GenBank/DDBJ whole genome shotgun (WGS) entry which is preliminary data.</text>
</comment>
<name>A0AAD9NCH4_9ANNE</name>
<feature type="region of interest" description="Disordered" evidence="6">
    <location>
        <begin position="38"/>
        <end position="114"/>
    </location>
</feature>
<dbReference type="InterPro" id="IPR027267">
    <property type="entry name" value="AH/BAR_dom_sf"/>
</dbReference>
<dbReference type="GO" id="GO:0006886">
    <property type="term" value="P:intracellular protein transport"/>
    <property type="evidence" value="ECO:0007669"/>
    <property type="project" value="TreeGrafter"/>
</dbReference>
<keyword evidence="5" id="KW-0472">Membrane</keyword>
<dbReference type="GO" id="GO:0019904">
    <property type="term" value="F:protein domain specific binding"/>
    <property type="evidence" value="ECO:0007669"/>
    <property type="project" value="InterPro"/>
</dbReference>
<evidence type="ECO:0000313" key="8">
    <source>
        <dbReference type="EMBL" id="KAK2165232.1"/>
    </source>
</evidence>
<evidence type="ECO:0000256" key="1">
    <source>
        <dbReference type="ARBA" id="ARBA00004394"/>
    </source>
</evidence>
<dbReference type="FunFam" id="1.20.1270.60:FF:000003">
    <property type="entry name" value="arfaptin-2 isoform X1"/>
    <property type="match status" value="1"/>
</dbReference>
<dbReference type="Gene3D" id="1.20.1270.60">
    <property type="entry name" value="Arfaptin homology (AH) domain/BAR domain"/>
    <property type="match status" value="2"/>
</dbReference>
<keyword evidence="9" id="KW-1185">Reference proteome</keyword>
<dbReference type="SUPFAM" id="SSF103657">
    <property type="entry name" value="BAR/IMD domain-like"/>
    <property type="match status" value="1"/>
</dbReference>
<dbReference type="Proteomes" id="UP001208570">
    <property type="component" value="Unassembled WGS sequence"/>
</dbReference>
<dbReference type="GO" id="GO:0034315">
    <property type="term" value="P:regulation of Arp2/3 complex-mediated actin nucleation"/>
    <property type="evidence" value="ECO:0007669"/>
    <property type="project" value="TreeGrafter"/>
</dbReference>
<keyword evidence="3" id="KW-0597">Phosphoprotein</keyword>
<dbReference type="PANTHER" id="PTHR12141">
    <property type="entry name" value="ARFAPTIN-RELATED"/>
    <property type="match status" value="1"/>
</dbReference>
<evidence type="ECO:0000256" key="6">
    <source>
        <dbReference type="SAM" id="MobiDB-lite"/>
    </source>
</evidence>
<evidence type="ECO:0000313" key="9">
    <source>
        <dbReference type="Proteomes" id="UP001208570"/>
    </source>
</evidence>
<dbReference type="PANTHER" id="PTHR12141:SF5">
    <property type="entry name" value="ARFAPTIN"/>
    <property type="match status" value="1"/>
</dbReference>
<gene>
    <name evidence="8" type="ORF">LSH36_53g07015</name>
</gene>
<proteinExistence type="predicted"/>
<organism evidence="8 9">
    <name type="scientific">Paralvinella palmiformis</name>
    <dbReference type="NCBI Taxonomy" id="53620"/>
    <lineage>
        <taxon>Eukaryota</taxon>
        <taxon>Metazoa</taxon>
        <taxon>Spiralia</taxon>
        <taxon>Lophotrochozoa</taxon>
        <taxon>Annelida</taxon>
        <taxon>Polychaeta</taxon>
        <taxon>Sedentaria</taxon>
        <taxon>Canalipalpata</taxon>
        <taxon>Terebellida</taxon>
        <taxon>Terebelliformia</taxon>
        <taxon>Alvinellidae</taxon>
        <taxon>Paralvinella</taxon>
    </lineage>
</organism>
<dbReference type="GO" id="GO:0032588">
    <property type="term" value="C:trans-Golgi network membrane"/>
    <property type="evidence" value="ECO:0007669"/>
    <property type="project" value="TreeGrafter"/>
</dbReference>
<evidence type="ECO:0000256" key="4">
    <source>
        <dbReference type="ARBA" id="ARBA00023034"/>
    </source>
</evidence>
<feature type="compositionally biased region" description="Low complexity" evidence="6">
    <location>
        <begin position="53"/>
        <end position="64"/>
    </location>
</feature>
<dbReference type="GO" id="GO:0005829">
    <property type="term" value="C:cytosol"/>
    <property type="evidence" value="ECO:0007669"/>
    <property type="project" value="UniProtKB-ARBA"/>
</dbReference>
<keyword evidence="4" id="KW-0333">Golgi apparatus</keyword>
<dbReference type="InterPro" id="IPR010504">
    <property type="entry name" value="AH_dom"/>
</dbReference>
<dbReference type="GO" id="GO:0000139">
    <property type="term" value="C:Golgi membrane"/>
    <property type="evidence" value="ECO:0007669"/>
    <property type="project" value="UniProtKB-SubCell"/>
</dbReference>
<comment type="subcellular location">
    <subcellularLocation>
        <location evidence="1">Golgi apparatus membrane</location>
    </subcellularLocation>
    <subcellularLocation>
        <location evidence="2">Golgi apparatus</location>
        <location evidence="2">trans-Golgi network</location>
    </subcellularLocation>
</comment>
<reference evidence="8" key="1">
    <citation type="journal article" date="2023" name="Mol. Biol. Evol.">
        <title>Third-Generation Sequencing Reveals the Adaptive Role of the Epigenome in Three Deep-Sea Polychaetes.</title>
        <authorList>
            <person name="Perez M."/>
            <person name="Aroh O."/>
            <person name="Sun Y."/>
            <person name="Lan Y."/>
            <person name="Juniper S.K."/>
            <person name="Young C.R."/>
            <person name="Angers B."/>
            <person name="Qian P.Y."/>
        </authorList>
    </citation>
    <scope>NUCLEOTIDE SEQUENCE</scope>
    <source>
        <strain evidence="8">P08H-3</strain>
    </source>
</reference>
<dbReference type="InterPro" id="IPR030798">
    <property type="entry name" value="Arfaptin_fam"/>
</dbReference>
<evidence type="ECO:0000256" key="2">
    <source>
        <dbReference type="ARBA" id="ARBA00004601"/>
    </source>
</evidence>
<accession>A0AAD9NCH4</accession>